<proteinExistence type="predicted"/>
<accession>A0A2P2Q014</accession>
<protein>
    <submittedName>
        <fullName evidence="1">Ketoacyl-ACP Synthase III KAS III Plastid 3-keto-acyl-ACP synthase III</fullName>
    </submittedName>
</protein>
<reference evidence="1" key="1">
    <citation type="submission" date="2018-02" db="EMBL/GenBank/DDBJ databases">
        <title>Rhizophora mucronata_Transcriptome.</title>
        <authorList>
            <person name="Meera S.P."/>
            <person name="Sreeshan A."/>
            <person name="Augustine A."/>
        </authorList>
    </citation>
    <scope>NUCLEOTIDE SEQUENCE</scope>
    <source>
        <tissue evidence="1">Leaf</tissue>
    </source>
</reference>
<dbReference type="AlphaFoldDB" id="A0A2P2Q014"/>
<evidence type="ECO:0000313" key="1">
    <source>
        <dbReference type="EMBL" id="MBX60326.1"/>
    </source>
</evidence>
<organism evidence="1">
    <name type="scientific">Rhizophora mucronata</name>
    <name type="common">Asiatic mangrove</name>
    <dbReference type="NCBI Taxonomy" id="61149"/>
    <lineage>
        <taxon>Eukaryota</taxon>
        <taxon>Viridiplantae</taxon>
        <taxon>Streptophyta</taxon>
        <taxon>Embryophyta</taxon>
        <taxon>Tracheophyta</taxon>
        <taxon>Spermatophyta</taxon>
        <taxon>Magnoliopsida</taxon>
        <taxon>eudicotyledons</taxon>
        <taxon>Gunneridae</taxon>
        <taxon>Pentapetalae</taxon>
        <taxon>rosids</taxon>
        <taxon>fabids</taxon>
        <taxon>Malpighiales</taxon>
        <taxon>Rhizophoraceae</taxon>
        <taxon>Rhizophora</taxon>
    </lineage>
</organism>
<name>A0A2P2Q014_RHIMU</name>
<sequence>MCTTIPCQHHWNQLLPSAKLFLLPLLPEKSSYLFL</sequence>
<dbReference type="EMBL" id="GGEC01079842">
    <property type="protein sequence ID" value="MBX60326.1"/>
    <property type="molecule type" value="Transcribed_RNA"/>
</dbReference>